<dbReference type="AlphaFoldDB" id="A0A640TXX4"/>
<dbReference type="InterPro" id="IPR000182">
    <property type="entry name" value="GNAT_dom"/>
</dbReference>
<feature type="domain" description="N-acetyltransferase" evidence="1">
    <location>
        <begin position="204"/>
        <end position="337"/>
    </location>
</feature>
<evidence type="ECO:0000259" key="1">
    <source>
        <dbReference type="PROSITE" id="PS51186"/>
    </source>
</evidence>
<dbReference type="Pfam" id="PF00583">
    <property type="entry name" value="Acetyltransf_1"/>
    <property type="match status" value="1"/>
</dbReference>
<name>A0A640TXX4_STRNI</name>
<dbReference type="Gene3D" id="3.40.630.30">
    <property type="match status" value="1"/>
</dbReference>
<proteinExistence type="predicted"/>
<dbReference type="InterPro" id="IPR016181">
    <property type="entry name" value="Acyl_CoA_acyltransferase"/>
</dbReference>
<protein>
    <recommendedName>
        <fullName evidence="1">N-acetyltransferase domain-containing protein</fullName>
    </recommendedName>
</protein>
<sequence>MPVGGAIPRLLPPQFPVRIRHPGPGFASGQGRCATVGVPVSRARRLRSPCRDSPTPQTVGSGCALRVSGPSPSRYVLPERAMQATTLPPRTADLFRQGLERQAGSALLRFGAARQQPADRISWSGDGAAAWLDDARGHLWSVGDAVPAAGLVLRAAHELPDDVREFTGPLGTEALVGRHLAVTDVVEWVFRWTLEEPPVQRAEERVIELDETHHGELLAFLNEHSPAHSTGPGSSGVSLWTGIRDTDGRLVACGALSSLRDSGAPLMASVATDARQRGQGLGAALTAWLTRYAVRRYGFCTLWQLADNSPAERLYNRLGFRNEDPCVSARIAAPGRP</sequence>
<organism evidence="2 3">
    <name type="scientific">Streptomyces nigrescens</name>
    <dbReference type="NCBI Taxonomy" id="1920"/>
    <lineage>
        <taxon>Bacteria</taxon>
        <taxon>Bacillati</taxon>
        <taxon>Actinomycetota</taxon>
        <taxon>Actinomycetes</taxon>
        <taxon>Kitasatosporales</taxon>
        <taxon>Streptomycetaceae</taxon>
        <taxon>Streptomyces</taxon>
    </lineage>
</organism>
<evidence type="ECO:0000313" key="2">
    <source>
        <dbReference type="EMBL" id="GFE26816.1"/>
    </source>
</evidence>
<comment type="caution">
    <text evidence="2">The sequence shown here is derived from an EMBL/GenBank/DDBJ whole genome shotgun (WGS) entry which is preliminary data.</text>
</comment>
<dbReference type="GO" id="GO:0016747">
    <property type="term" value="F:acyltransferase activity, transferring groups other than amino-acyl groups"/>
    <property type="evidence" value="ECO:0007669"/>
    <property type="project" value="InterPro"/>
</dbReference>
<dbReference type="EMBL" id="BLIP01000003">
    <property type="protein sequence ID" value="GFE26816.1"/>
    <property type="molecule type" value="Genomic_DNA"/>
</dbReference>
<reference evidence="2 3" key="1">
    <citation type="submission" date="2019-12" db="EMBL/GenBank/DDBJ databases">
        <title>Whole genome shotgun sequence of Streptomyces libani subsp. libani NBRC 13452.</title>
        <authorList>
            <person name="Ichikawa N."/>
            <person name="Kimura A."/>
            <person name="Kitahashi Y."/>
            <person name="Komaki H."/>
            <person name="Tamura T."/>
        </authorList>
    </citation>
    <scope>NUCLEOTIDE SEQUENCE [LARGE SCALE GENOMIC DNA]</scope>
    <source>
        <strain evidence="2 3">NBRC 13452</strain>
    </source>
</reference>
<accession>A0A640TXX4</accession>
<gene>
    <name evidence="2" type="ORF">Sliba_72690</name>
</gene>
<dbReference type="PROSITE" id="PS51186">
    <property type="entry name" value="GNAT"/>
    <property type="match status" value="1"/>
</dbReference>
<dbReference type="Proteomes" id="UP000429552">
    <property type="component" value="Unassembled WGS sequence"/>
</dbReference>
<dbReference type="CDD" id="cd04301">
    <property type="entry name" value="NAT_SF"/>
    <property type="match status" value="1"/>
</dbReference>
<dbReference type="SUPFAM" id="SSF55729">
    <property type="entry name" value="Acyl-CoA N-acyltransferases (Nat)"/>
    <property type="match status" value="1"/>
</dbReference>
<evidence type="ECO:0000313" key="3">
    <source>
        <dbReference type="Proteomes" id="UP000429552"/>
    </source>
</evidence>